<dbReference type="PATRIC" id="fig|1538.10.peg.1050"/>
<dbReference type="EMBL" id="LITT01000005">
    <property type="protein sequence ID" value="OAA91589.1"/>
    <property type="molecule type" value="Genomic_DNA"/>
</dbReference>
<dbReference type="Proteomes" id="UP000077407">
    <property type="component" value="Unassembled WGS sequence"/>
</dbReference>
<feature type="domain" description="Nucleoside phosphorylase" evidence="1">
    <location>
        <begin position="31"/>
        <end position="102"/>
    </location>
</feature>
<proteinExistence type="predicted"/>
<dbReference type="InterPro" id="IPR000845">
    <property type="entry name" value="Nucleoside_phosphorylase_d"/>
</dbReference>
<dbReference type="InterPro" id="IPR049539">
    <property type="entry name" value="SPL"/>
</dbReference>
<protein>
    <submittedName>
        <fullName evidence="2">5'-methylthioadenosine/S-adenosylhomocysteine nucleosidase</fullName>
    </submittedName>
</protein>
<organism evidence="2 3">
    <name type="scientific">Clostridium ljungdahlii</name>
    <dbReference type="NCBI Taxonomy" id="1538"/>
    <lineage>
        <taxon>Bacteria</taxon>
        <taxon>Bacillati</taxon>
        <taxon>Bacillota</taxon>
        <taxon>Clostridia</taxon>
        <taxon>Eubacteriales</taxon>
        <taxon>Clostridiaceae</taxon>
        <taxon>Clostridium</taxon>
    </lineage>
</organism>
<dbReference type="GO" id="GO:0051539">
    <property type="term" value="F:4 iron, 4 sulfur cluster binding"/>
    <property type="evidence" value="ECO:0007669"/>
    <property type="project" value="TreeGrafter"/>
</dbReference>
<evidence type="ECO:0000313" key="3">
    <source>
        <dbReference type="Proteomes" id="UP000077407"/>
    </source>
</evidence>
<comment type="caution">
    <text evidence="2">The sequence shown here is derived from an EMBL/GenBank/DDBJ whole genome shotgun (WGS) entry which is preliminary data.</text>
</comment>
<dbReference type="RefSeq" id="WP_063554169.1">
    <property type="nucleotide sequence ID" value="NZ_LITT01000005.1"/>
</dbReference>
<dbReference type="SUPFAM" id="SSF53167">
    <property type="entry name" value="Purine and uridine phosphorylases"/>
    <property type="match status" value="1"/>
</dbReference>
<dbReference type="GO" id="GO:0042601">
    <property type="term" value="C:endospore-forming forespore"/>
    <property type="evidence" value="ECO:0007669"/>
    <property type="project" value="TreeGrafter"/>
</dbReference>
<accession>A0A162NBZ6</accession>
<reference evidence="2 3" key="1">
    <citation type="journal article" date="2015" name="Biotechnol. Bioeng.">
        <title>Genome sequence and phenotypic characterization of Caulobacter segnis.</title>
        <authorList>
            <person name="Patel S."/>
            <person name="Fletcher B."/>
            <person name="Scott D.C."/>
            <person name="Ely B."/>
        </authorList>
    </citation>
    <scope>NUCLEOTIDE SEQUENCE [LARGE SCALE GENOMIC DNA]</scope>
    <source>
        <strain evidence="2 3">ERI-2</strain>
    </source>
</reference>
<dbReference type="InterPro" id="IPR035994">
    <property type="entry name" value="Nucleoside_phosphorylase_sf"/>
</dbReference>
<evidence type="ECO:0000259" key="1">
    <source>
        <dbReference type="Pfam" id="PF01048"/>
    </source>
</evidence>
<dbReference type="GO" id="GO:1904047">
    <property type="term" value="F:S-adenosyl-L-methionine binding"/>
    <property type="evidence" value="ECO:0007669"/>
    <property type="project" value="TreeGrafter"/>
</dbReference>
<evidence type="ECO:0000313" key="2">
    <source>
        <dbReference type="EMBL" id="OAA91589.1"/>
    </source>
</evidence>
<sequence length="277" mass="31958">MVFIVTALHCEAKPFIERLDLKRDNSINKFQVFKNEEIVLIVSKTGAINVASACAYIIAKFEADQYDTFINIGVCGSKDRTFQIGTSVLCNKIIDNITDKDFYPDMIFKHPFKEACLESFAKIVNQNDLEKIRGDIVDMEGAAFFQAVSIFMPPHRIYSLKIVSDYLDGTNVTGEKVTELICEKSDEICSWIQDIEHECAKPKDILDEKDMNYINEIVCNFNLSVSMQHQLKKLAKGYKVRNDNLILALEPFTQIYCKTKYERKMYFEKLVQQLEFM</sequence>
<dbReference type="GO" id="GO:0009116">
    <property type="term" value="P:nucleoside metabolic process"/>
    <property type="evidence" value="ECO:0007669"/>
    <property type="project" value="InterPro"/>
</dbReference>
<dbReference type="OrthoDB" id="21362at2"/>
<name>A0A162NBZ6_9CLOT</name>
<dbReference type="PANTHER" id="PTHR37822:SF2">
    <property type="entry name" value="SPORE PHOTOPRODUCT LYASE"/>
    <property type="match status" value="1"/>
</dbReference>
<dbReference type="GO" id="GO:0003913">
    <property type="term" value="F:DNA photolyase activity"/>
    <property type="evidence" value="ECO:0007669"/>
    <property type="project" value="TreeGrafter"/>
</dbReference>
<dbReference type="PANTHER" id="PTHR37822">
    <property type="entry name" value="SPORE PHOTOPRODUCT LYASE-RELATED"/>
    <property type="match status" value="1"/>
</dbReference>
<dbReference type="Pfam" id="PF01048">
    <property type="entry name" value="PNP_UDP_1"/>
    <property type="match status" value="1"/>
</dbReference>
<gene>
    <name evidence="2" type="ORF">WY13_00554</name>
</gene>
<dbReference type="AlphaFoldDB" id="A0A162NBZ6"/>
<dbReference type="Gene3D" id="3.40.50.1580">
    <property type="entry name" value="Nucleoside phosphorylase domain"/>
    <property type="match status" value="1"/>
</dbReference>